<keyword evidence="2" id="KW-1185">Reference proteome</keyword>
<protein>
    <submittedName>
        <fullName evidence="1">Uncharacterized protein</fullName>
    </submittedName>
</protein>
<gene>
    <name evidence="1" type="ORF">H5P28_04015</name>
</gene>
<proteinExistence type="predicted"/>
<dbReference type="EMBL" id="JACHVB010000013">
    <property type="protein sequence ID" value="MBC2593419.1"/>
    <property type="molecule type" value="Genomic_DNA"/>
</dbReference>
<organism evidence="1 2">
    <name type="scientific">Ruficoccus amylovorans</name>
    <dbReference type="NCBI Taxonomy" id="1804625"/>
    <lineage>
        <taxon>Bacteria</taxon>
        <taxon>Pseudomonadati</taxon>
        <taxon>Verrucomicrobiota</taxon>
        <taxon>Opitutia</taxon>
        <taxon>Puniceicoccales</taxon>
        <taxon>Cerasicoccaceae</taxon>
        <taxon>Ruficoccus</taxon>
    </lineage>
</organism>
<comment type="caution">
    <text evidence="1">The sequence shown here is derived from an EMBL/GenBank/DDBJ whole genome shotgun (WGS) entry which is preliminary data.</text>
</comment>
<dbReference type="Proteomes" id="UP000546464">
    <property type="component" value="Unassembled WGS sequence"/>
</dbReference>
<name>A0A842HBA0_9BACT</name>
<dbReference type="RefSeq" id="WP_185674424.1">
    <property type="nucleotide sequence ID" value="NZ_JACHVB010000013.1"/>
</dbReference>
<dbReference type="AlphaFoldDB" id="A0A842HBA0"/>
<evidence type="ECO:0000313" key="2">
    <source>
        <dbReference type="Proteomes" id="UP000546464"/>
    </source>
</evidence>
<reference evidence="1 2" key="1">
    <citation type="submission" date="2020-07" db="EMBL/GenBank/DDBJ databases">
        <authorList>
            <person name="Feng X."/>
        </authorList>
    </citation>
    <scope>NUCLEOTIDE SEQUENCE [LARGE SCALE GENOMIC DNA]</scope>
    <source>
        <strain evidence="1 2">JCM31066</strain>
    </source>
</reference>
<sequence>MKSLLLSLLLVCVALGAEGKLIQYGDETFDLEVQMYEPPLVIADGQLAEGEDAPEWWPAYDALKNFRDGRGYEEWIAYFSPQYRERFKLSPEAFERMKQQPENPLMNPPLRTALYELELKWDGRRIVFVKMVDTRLESMPENLRRLPVLSSVQVFEQSADGTWQNQALDATGIGMEMPYSDPAKAEAIIEAGNVYYDHGLHPVVK</sequence>
<evidence type="ECO:0000313" key="1">
    <source>
        <dbReference type="EMBL" id="MBC2593419.1"/>
    </source>
</evidence>
<accession>A0A842HBA0</accession>